<name>A0A8H7V372_9FUNG</name>
<dbReference type="Gene3D" id="3.80.10.10">
    <property type="entry name" value="Ribonuclease Inhibitor"/>
    <property type="match status" value="1"/>
</dbReference>
<dbReference type="Proteomes" id="UP000603453">
    <property type="component" value="Unassembled WGS sequence"/>
</dbReference>
<dbReference type="AlphaFoldDB" id="A0A8H7V372"/>
<keyword evidence="2" id="KW-1185">Reference proteome</keyword>
<evidence type="ECO:0000313" key="1">
    <source>
        <dbReference type="EMBL" id="KAG2199734.1"/>
    </source>
</evidence>
<protein>
    <submittedName>
        <fullName evidence="1">Uncharacterized protein</fullName>
    </submittedName>
</protein>
<sequence>MRYALCYKYRATITTMWFDFQDMIDIGVEGIDRTLDYLKQFPNLKDLTVRDSYYSKVTIFDIQKACPNLTSLDYGISYDETEEKNNAFMSNPANLNLQNHLKRLVIRSAIPVEYLKYLNSCVFTQLSTLKMTTCNVDLYDWLIDMEWDNVMKFLNRLSTLDSAILNFQAIPIGRKIAQLPETKMTIFFKVVDVLKGNKKSFCQMDIADYPDLRTNIDCLEYDSVDGLHLSYDLEDCDYKKGDWRTPDINFILPDVSISRTGLEIVNYLNAVITCDKDQDFQFKFIDYVLTSYPNLELFDFCYIGKSSEGITIGRDANHSMATKRKHHLSATNTKENLRSIEACCFVPPPKLLRMISTRLPNIEFMSCVNPTFHFEIEFVSQYRDFGFIYFDYGDEAEFENGVILDYINKDSYIRLLRDKMRYFPPWFE</sequence>
<comment type="caution">
    <text evidence="1">The sequence shown here is derived from an EMBL/GenBank/DDBJ whole genome shotgun (WGS) entry which is preliminary data.</text>
</comment>
<dbReference type="EMBL" id="JAEPRD010000092">
    <property type="protein sequence ID" value="KAG2199734.1"/>
    <property type="molecule type" value="Genomic_DNA"/>
</dbReference>
<organism evidence="1 2">
    <name type="scientific">Mucor saturninus</name>
    <dbReference type="NCBI Taxonomy" id="64648"/>
    <lineage>
        <taxon>Eukaryota</taxon>
        <taxon>Fungi</taxon>
        <taxon>Fungi incertae sedis</taxon>
        <taxon>Mucoromycota</taxon>
        <taxon>Mucoromycotina</taxon>
        <taxon>Mucoromycetes</taxon>
        <taxon>Mucorales</taxon>
        <taxon>Mucorineae</taxon>
        <taxon>Mucoraceae</taxon>
        <taxon>Mucor</taxon>
    </lineage>
</organism>
<gene>
    <name evidence="1" type="ORF">INT47_012870</name>
</gene>
<dbReference type="OrthoDB" id="2302462at2759"/>
<dbReference type="InterPro" id="IPR032675">
    <property type="entry name" value="LRR_dom_sf"/>
</dbReference>
<proteinExistence type="predicted"/>
<reference evidence="1" key="1">
    <citation type="submission" date="2020-12" db="EMBL/GenBank/DDBJ databases">
        <title>Metabolic potential, ecology and presence of endohyphal bacteria is reflected in genomic diversity of Mucoromycotina.</title>
        <authorList>
            <person name="Muszewska A."/>
            <person name="Okrasinska A."/>
            <person name="Steczkiewicz K."/>
            <person name="Drgas O."/>
            <person name="Orlowska M."/>
            <person name="Perlinska-Lenart U."/>
            <person name="Aleksandrzak-Piekarczyk T."/>
            <person name="Szatraj K."/>
            <person name="Zielenkiewicz U."/>
            <person name="Pilsyk S."/>
            <person name="Malc E."/>
            <person name="Mieczkowski P."/>
            <person name="Kruszewska J.S."/>
            <person name="Biernat P."/>
            <person name="Pawlowska J."/>
        </authorList>
    </citation>
    <scope>NUCLEOTIDE SEQUENCE</scope>
    <source>
        <strain evidence="1">WA0000017839</strain>
    </source>
</reference>
<evidence type="ECO:0000313" key="2">
    <source>
        <dbReference type="Proteomes" id="UP000603453"/>
    </source>
</evidence>
<accession>A0A8H7V372</accession>